<evidence type="ECO:0000256" key="2">
    <source>
        <dbReference type="ARBA" id="ARBA00022630"/>
    </source>
</evidence>
<dbReference type="RefSeq" id="WP_149081429.1">
    <property type="nucleotide sequence ID" value="NZ_VTAW01000011.1"/>
</dbReference>
<reference evidence="6 7" key="1">
    <citation type="submission" date="2019-08" db="EMBL/GenBank/DDBJ databases">
        <title>Archaea genome.</title>
        <authorList>
            <person name="Kajale S."/>
            <person name="Shouche Y."/>
            <person name="Deshpande N."/>
            <person name="Sharma A."/>
        </authorList>
    </citation>
    <scope>NUCLEOTIDE SEQUENCE [LARGE SCALE GENOMIC DNA]</scope>
    <source>
        <strain evidence="6 7">ESP3B_9</strain>
    </source>
</reference>
<organism evidence="6 7">
    <name type="scientific">Natrialba swarupiae</name>
    <dbReference type="NCBI Taxonomy" id="2448032"/>
    <lineage>
        <taxon>Archaea</taxon>
        <taxon>Methanobacteriati</taxon>
        <taxon>Methanobacteriota</taxon>
        <taxon>Stenosarchaea group</taxon>
        <taxon>Halobacteria</taxon>
        <taxon>Halobacteriales</taxon>
        <taxon>Natrialbaceae</taxon>
        <taxon>Natrialba</taxon>
    </lineage>
</organism>
<dbReference type="PRINTS" id="PR00368">
    <property type="entry name" value="FADPNR"/>
</dbReference>
<dbReference type="Pfam" id="PF18267">
    <property type="entry name" value="Rubredoxin_C"/>
    <property type="match status" value="1"/>
</dbReference>
<keyword evidence="2" id="KW-0285">Flavoprotein</keyword>
<feature type="domain" description="NADH-rubredoxin oxidoreductase C-terminal" evidence="5">
    <location>
        <begin position="334"/>
        <end position="386"/>
    </location>
</feature>
<evidence type="ECO:0000256" key="3">
    <source>
        <dbReference type="ARBA" id="ARBA00022827"/>
    </source>
</evidence>
<dbReference type="InterPro" id="IPR023753">
    <property type="entry name" value="FAD/NAD-binding_dom"/>
</dbReference>
<dbReference type="PRINTS" id="PR00411">
    <property type="entry name" value="PNDRDTASEI"/>
</dbReference>
<dbReference type="InterPro" id="IPR050260">
    <property type="entry name" value="FAD-bd_OxRdtase"/>
</dbReference>
<dbReference type="Gene3D" id="3.50.50.60">
    <property type="entry name" value="FAD/NAD(P)-binding domain"/>
    <property type="match status" value="2"/>
</dbReference>
<keyword evidence="7" id="KW-1185">Reference proteome</keyword>
<dbReference type="InterPro" id="IPR036188">
    <property type="entry name" value="FAD/NAD-bd_sf"/>
</dbReference>
<dbReference type="Gene3D" id="3.30.390.30">
    <property type="match status" value="1"/>
</dbReference>
<dbReference type="EMBL" id="VTAW01000011">
    <property type="protein sequence ID" value="TYT62092.1"/>
    <property type="molecule type" value="Genomic_DNA"/>
</dbReference>
<evidence type="ECO:0000313" key="6">
    <source>
        <dbReference type="EMBL" id="TYT62092.1"/>
    </source>
</evidence>
<sequence>MTQYVIIGDGISGSSAAETLREEDPDSEITVITDEGEPLYNRILIKEHAKGKLPEAPISIHEEEWYDERDIDLSLNTHVTSVDTDEKIVRIHQGEDIPYDKLLVATGGTPTQLPVENSDADGIHHFWTFQDARRIRESAEAGEEAVVVGAGLLGIDFAAVCGAQGVSGKYLMRGDRWWRYALSADGAEIMHDGMRDVGVEPVFDSGVGQFETDDDGHVTAAIDPNGDRYECDWAGVAIGLTFNTEFLRGAGLEEDNGIVVDEYMQTNVEDVYAAGDITRFYDVLLDQQAQNGSWGSAKEQGRVAAVNMAADDEDEVFEWVSSYSITHFDFPFLSFGHPTLGDEHAERRYSDTEWRRVAFKDGKIVGGVLIGDLSPQSNFKQLMREQRVVADQADVLMKKSVDLDELAPAQSQEQ</sequence>
<dbReference type="Pfam" id="PF07992">
    <property type="entry name" value="Pyr_redox_2"/>
    <property type="match status" value="1"/>
</dbReference>
<dbReference type="InterPro" id="IPR016156">
    <property type="entry name" value="FAD/NAD-linked_Rdtase_dimer_sf"/>
</dbReference>
<accession>A0A5D5AQL0</accession>
<dbReference type="InterPro" id="IPR041575">
    <property type="entry name" value="Rubredoxin_C"/>
</dbReference>
<comment type="caution">
    <text evidence="6">The sequence shown here is derived from an EMBL/GenBank/DDBJ whole genome shotgun (WGS) entry which is preliminary data.</text>
</comment>
<evidence type="ECO:0000259" key="5">
    <source>
        <dbReference type="Pfam" id="PF18267"/>
    </source>
</evidence>
<name>A0A5D5AQL0_9EURY</name>
<dbReference type="GO" id="GO:0016491">
    <property type="term" value="F:oxidoreductase activity"/>
    <property type="evidence" value="ECO:0007669"/>
    <property type="project" value="InterPro"/>
</dbReference>
<protein>
    <submittedName>
        <fullName evidence="6">NAD(P)/FAD-dependent oxidoreductase</fullName>
    </submittedName>
</protein>
<evidence type="ECO:0000313" key="7">
    <source>
        <dbReference type="Proteomes" id="UP000324104"/>
    </source>
</evidence>
<dbReference type="SUPFAM" id="SSF51905">
    <property type="entry name" value="FAD/NAD(P)-binding domain"/>
    <property type="match status" value="2"/>
</dbReference>
<evidence type="ECO:0000259" key="4">
    <source>
        <dbReference type="Pfam" id="PF07992"/>
    </source>
</evidence>
<gene>
    <name evidence="6" type="ORF">FYC77_10355</name>
</gene>
<evidence type="ECO:0000256" key="1">
    <source>
        <dbReference type="ARBA" id="ARBA00001974"/>
    </source>
</evidence>
<feature type="domain" description="FAD/NAD(P)-binding" evidence="4">
    <location>
        <begin position="3"/>
        <end position="288"/>
    </location>
</feature>
<dbReference type="Proteomes" id="UP000324104">
    <property type="component" value="Unassembled WGS sequence"/>
</dbReference>
<dbReference type="AlphaFoldDB" id="A0A5D5AQL0"/>
<dbReference type="PANTHER" id="PTHR43429">
    <property type="entry name" value="PYRIDINE NUCLEOTIDE-DISULFIDE OXIDOREDUCTASE DOMAIN-CONTAINING"/>
    <property type="match status" value="1"/>
</dbReference>
<proteinExistence type="predicted"/>
<comment type="cofactor">
    <cofactor evidence="1">
        <name>FAD</name>
        <dbReference type="ChEBI" id="CHEBI:57692"/>
    </cofactor>
</comment>
<keyword evidence="3" id="KW-0274">FAD</keyword>
<dbReference type="PANTHER" id="PTHR43429:SF3">
    <property type="entry name" value="NITRITE REDUCTASE [NAD(P)H]"/>
    <property type="match status" value="1"/>
</dbReference>